<dbReference type="PANTHER" id="PTHR31694:SF26">
    <property type="entry name" value="OS05G0151100 PROTEIN"/>
    <property type="match status" value="1"/>
</dbReference>
<reference evidence="2" key="1">
    <citation type="submission" date="2024-02" db="EMBL/GenBank/DDBJ databases">
        <authorList>
            <consortium name="ELIXIR-Norway"/>
            <consortium name="Elixir Norway"/>
        </authorList>
    </citation>
    <scope>NUCLEOTIDE SEQUENCE</scope>
</reference>
<proteinExistence type="predicted"/>
<accession>A0ABP0TQL1</accession>
<organism evidence="2 3">
    <name type="scientific">Sphagnum troendelagicum</name>
    <dbReference type="NCBI Taxonomy" id="128251"/>
    <lineage>
        <taxon>Eukaryota</taxon>
        <taxon>Viridiplantae</taxon>
        <taxon>Streptophyta</taxon>
        <taxon>Embryophyta</taxon>
        <taxon>Bryophyta</taxon>
        <taxon>Sphagnophytina</taxon>
        <taxon>Sphagnopsida</taxon>
        <taxon>Sphagnales</taxon>
        <taxon>Sphagnaceae</taxon>
        <taxon>Sphagnum</taxon>
    </lineage>
</organism>
<keyword evidence="1" id="KW-0732">Signal</keyword>
<dbReference type="PANTHER" id="PTHR31694">
    <property type="entry name" value="DESICCATION-LIKE PROTEIN"/>
    <property type="match status" value="1"/>
</dbReference>
<protein>
    <recommendedName>
        <fullName evidence="4">Desiccation-related protein PCC13-62</fullName>
    </recommendedName>
</protein>
<dbReference type="Proteomes" id="UP001497512">
    <property type="component" value="Chromosome 13"/>
</dbReference>
<dbReference type="InterPro" id="IPR052965">
    <property type="entry name" value="Pigment-catalase-like"/>
</dbReference>
<keyword evidence="3" id="KW-1185">Reference proteome</keyword>
<evidence type="ECO:0000256" key="1">
    <source>
        <dbReference type="SAM" id="SignalP"/>
    </source>
</evidence>
<evidence type="ECO:0008006" key="4">
    <source>
        <dbReference type="Google" id="ProtNLM"/>
    </source>
</evidence>
<gene>
    <name evidence="2" type="ORF">CSSPTR1EN2_LOCUS6411</name>
</gene>
<sequence length="313" mass="33661">MHNMAFHNSRSTLGVLFTTLVLFGVLVAVCIPSCTAQPGFSTSDYENIQVALNLEYLEAEYFLWAAYGYGLDKLAPRLTEGGPEPIGVQKANLNVLANDIIAQFGLQEIGHLTILQKDLGSSYFPRVQLNLSAANWANFIDEAVGEKLHPPFNPYANTLNFLISAYAIPYVGLTGYVGTIPLLQRVGAKTLVAGLLGVEAGQDAIIRAALYEYKDDLVPPYKFTVAQFTDFISNLQNSLSHAFVGEGLEVPKSQGADGLVTGNILSADIYSLSYARTAEQVLATVYFTGDAATPGGFFPKGASGTIAENYLNP</sequence>
<feature type="chain" id="PRO_5045864389" description="Desiccation-related protein PCC13-62" evidence="1">
    <location>
        <begin position="37"/>
        <end position="313"/>
    </location>
</feature>
<evidence type="ECO:0000313" key="2">
    <source>
        <dbReference type="EMBL" id="CAK9202446.1"/>
    </source>
</evidence>
<feature type="signal peptide" evidence="1">
    <location>
        <begin position="1"/>
        <end position="36"/>
    </location>
</feature>
<dbReference type="Pfam" id="PF13668">
    <property type="entry name" value="Ferritin_2"/>
    <property type="match status" value="1"/>
</dbReference>
<dbReference type="EMBL" id="OZ019905">
    <property type="protein sequence ID" value="CAK9202446.1"/>
    <property type="molecule type" value="Genomic_DNA"/>
</dbReference>
<evidence type="ECO:0000313" key="3">
    <source>
        <dbReference type="Proteomes" id="UP001497512"/>
    </source>
</evidence>
<name>A0ABP0TQL1_9BRYO</name>